<evidence type="ECO:0000313" key="2">
    <source>
        <dbReference type="EMBL" id="KDP38608.1"/>
    </source>
</evidence>
<gene>
    <name evidence="2" type="ORF">JCGZ_05315</name>
</gene>
<dbReference type="Proteomes" id="UP000027138">
    <property type="component" value="Unassembled WGS sequence"/>
</dbReference>
<keyword evidence="3" id="KW-1185">Reference proteome</keyword>
<dbReference type="AlphaFoldDB" id="A0A067KUF1"/>
<organism evidence="2 3">
    <name type="scientific">Jatropha curcas</name>
    <name type="common">Barbados nut</name>
    <dbReference type="NCBI Taxonomy" id="180498"/>
    <lineage>
        <taxon>Eukaryota</taxon>
        <taxon>Viridiplantae</taxon>
        <taxon>Streptophyta</taxon>
        <taxon>Embryophyta</taxon>
        <taxon>Tracheophyta</taxon>
        <taxon>Spermatophyta</taxon>
        <taxon>Magnoliopsida</taxon>
        <taxon>eudicotyledons</taxon>
        <taxon>Gunneridae</taxon>
        <taxon>Pentapetalae</taxon>
        <taxon>rosids</taxon>
        <taxon>fabids</taxon>
        <taxon>Malpighiales</taxon>
        <taxon>Euphorbiaceae</taxon>
        <taxon>Crotonoideae</taxon>
        <taxon>Jatropheae</taxon>
        <taxon>Jatropha</taxon>
    </lineage>
</organism>
<reference evidence="2 3" key="1">
    <citation type="journal article" date="2014" name="PLoS ONE">
        <title>Global Analysis of Gene Expression Profiles in Physic Nut (Jatropha curcas L.) Seedlings Exposed to Salt Stress.</title>
        <authorList>
            <person name="Zhang L."/>
            <person name="Zhang C."/>
            <person name="Wu P."/>
            <person name="Chen Y."/>
            <person name="Li M."/>
            <person name="Jiang H."/>
            <person name="Wu G."/>
        </authorList>
    </citation>
    <scope>NUCLEOTIDE SEQUENCE [LARGE SCALE GENOMIC DNA]</scope>
    <source>
        <strain evidence="3">cv. GZQX0401</strain>
        <tissue evidence="2">Young leaves</tissue>
    </source>
</reference>
<name>A0A067KUF1_JATCU</name>
<evidence type="ECO:0000313" key="3">
    <source>
        <dbReference type="Proteomes" id="UP000027138"/>
    </source>
</evidence>
<protein>
    <submittedName>
        <fullName evidence="2">Uncharacterized protein</fullName>
    </submittedName>
</protein>
<proteinExistence type="predicted"/>
<feature type="region of interest" description="Disordered" evidence="1">
    <location>
        <begin position="28"/>
        <end position="51"/>
    </location>
</feature>
<dbReference type="EMBL" id="KK914359">
    <property type="protein sequence ID" value="KDP38608.1"/>
    <property type="molecule type" value="Genomic_DNA"/>
</dbReference>
<accession>A0A067KUF1</accession>
<sequence>MTPDDVINTSTLITPPLEIEVVHFSTEDDTPFARRKKRSRADTSKNFAQSNAARPDVEGYIKVVHGASTSCSQSPLVHQVVVMRKRVHNLCNHYAKLEVSKNEAIQLAETVKEMMDKSATTHNKEMCALKEQLNLLNDEYKKKEADDAMNNLVDSLDGFQVVYALQAPYPSDNFDFISNIPVIAPPEDL</sequence>
<evidence type="ECO:0000256" key="1">
    <source>
        <dbReference type="SAM" id="MobiDB-lite"/>
    </source>
</evidence>